<keyword evidence="2" id="KW-1185">Reference proteome</keyword>
<dbReference type="EMBL" id="CP036275">
    <property type="protein sequence ID" value="QDU39409.1"/>
    <property type="molecule type" value="Genomic_DNA"/>
</dbReference>
<dbReference type="OrthoDB" id="9869008at2"/>
<name>A0A517ZAG1_9PLAN</name>
<sequence length="101" mass="10728">MLHLTITQDDGTSTVSSFRVFRTGRITDSRDSGSDGAGGSQSVTIDKIADDGVALTVVLIVDNAAAEESKKEIFVPYGPEDTVADLNGTTLVARLERNNKK</sequence>
<dbReference type="Proteomes" id="UP000320496">
    <property type="component" value="Chromosome"/>
</dbReference>
<gene>
    <name evidence="1" type="ORF">Mal4_37540</name>
</gene>
<dbReference type="RefSeq" id="WP_145370592.1">
    <property type="nucleotide sequence ID" value="NZ_CP036275.1"/>
</dbReference>
<reference evidence="1 2" key="1">
    <citation type="submission" date="2019-02" db="EMBL/GenBank/DDBJ databases">
        <title>Deep-cultivation of Planctomycetes and their phenomic and genomic characterization uncovers novel biology.</title>
        <authorList>
            <person name="Wiegand S."/>
            <person name="Jogler M."/>
            <person name="Boedeker C."/>
            <person name="Pinto D."/>
            <person name="Vollmers J."/>
            <person name="Rivas-Marin E."/>
            <person name="Kohn T."/>
            <person name="Peeters S.H."/>
            <person name="Heuer A."/>
            <person name="Rast P."/>
            <person name="Oberbeckmann S."/>
            <person name="Bunk B."/>
            <person name="Jeske O."/>
            <person name="Meyerdierks A."/>
            <person name="Storesund J.E."/>
            <person name="Kallscheuer N."/>
            <person name="Luecker S."/>
            <person name="Lage O.M."/>
            <person name="Pohl T."/>
            <person name="Merkel B.J."/>
            <person name="Hornburger P."/>
            <person name="Mueller R.-W."/>
            <person name="Bruemmer F."/>
            <person name="Labrenz M."/>
            <person name="Spormann A.M."/>
            <person name="Op den Camp H."/>
            <person name="Overmann J."/>
            <person name="Amann R."/>
            <person name="Jetten M.S.M."/>
            <person name="Mascher T."/>
            <person name="Medema M.H."/>
            <person name="Devos D.P."/>
            <person name="Kaster A.-K."/>
            <person name="Ovreas L."/>
            <person name="Rohde M."/>
            <person name="Galperin M.Y."/>
            <person name="Jogler C."/>
        </authorList>
    </citation>
    <scope>NUCLEOTIDE SEQUENCE [LARGE SCALE GENOMIC DNA]</scope>
    <source>
        <strain evidence="1 2">Mal4</strain>
    </source>
</reference>
<organism evidence="1 2">
    <name type="scientific">Maioricimonas rarisocia</name>
    <dbReference type="NCBI Taxonomy" id="2528026"/>
    <lineage>
        <taxon>Bacteria</taxon>
        <taxon>Pseudomonadati</taxon>
        <taxon>Planctomycetota</taxon>
        <taxon>Planctomycetia</taxon>
        <taxon>Planctomycetales</taxon>
        <taxon>Planctomycetaceae</taxon>
        <taxon>Maioricimonas</taxon>
    </lineage>
</organism>
<accession>A0A517ZAG1</accession>
<dbReference type="AlphaFoldDB" id="A0A517ZAG1"/>
<proteinExistence type="predicted"/>
<evidence type="ECO:0000313" key="1">
    <source>
        <dbReference type="EMBL" id="QDU39409.1"/>
    </source>
</evidence>
<dbReference type="KEGG" id="mri:Mal4_37540"/>
<protein>
    <submittedName>
        <fullName evidence="1">Uncharacterized protein</fullName>
    </submittedName>
</protein>
<evidence type="ECO:0000313" key="2">
    <source>
        <dbReference type="Proteomes" id="UP000320496"/>
    </source>
</evidence>